<proteinExistence type="predicted"/>
<evidence type="ECO:0000313" key="2">
    <source>
        <dbReference type="EMBL" id="OOK65263.1"/>
    </source>
</evidence>
<comment type="caution">
    <text evidence="2">The sequence shown here is derived from an EMBL/GenBank/DDBJ whole genome shotgun (WGS) entry which is preliminary data.</text>
</comment>
<keyword evidence="1" id="KW-0472">Membrane</keyword>
<dbReference type="Proteomes" id="UP000188532">
    <property type="component" value="Unassembled WGS sequence"/>
</dbReference>
<organism evidence="2 3">
    <name type="scientific">Mycobacterium kansasii</name>
    <dbReference type="NCBI Taxonomy" id="1768"/>
    <lineage>
        <taxon>Bacteria</taxon>
        <taxon>Bacillati</taxon>
        <taxon>Actinomycetota</taxon>
        <taxon>Actinomycetes</taxon>
        <taxon>Mycobacteriales</taxon>
        <taxon>Mycobacteriaceae</taxon>
        <taxon>Mycobacterium</taxon>
    </lineage>
</organism>
<feature type="transmembrane region" description="Helical" evidence="1">
    <location>
        <begin position="12"/>
        <end position="35"/>
    </location>
</feature>
<evidence type="ECO:0000313" key="3">
    <source>
        <dbReference type="Proteomes" id="UP000188532"/>
    </source>
</evidence>
<keyword evidence="1" id="KW-0812">Transmembrane</keyword>
<dbReference type="EMBL" id="MVBN01000011">
    <property type="protein sequence ID" value="OOK65263.1"/>
    <property type="molecule type" value="Genomic_DNA"/>
</dbReference>
<name>A0A1V3WE55_MYCKA</name>
<accession>A0A1V3WE55</accession>
<protein>
    <submittedName>
        <fullName evidence="2">Uncharacterized protein</fullName>
    </submittedName>
</protein>
<keyword evidence="1" id="KW-1133">Transmembrane helix</keyword>
<sequence>MLRHSPRALRDIINLGCIGFFAALGWAVLVVSPLWAHSVVARGLRALTLRRGALWALSFIPVAIFLAILYSAIQLYYTTPQDWYTSVSNIILSGAATVMAAFGGWFILELVAGFFGYRALCIHQRKALEEAKKKPPGDIPEARRRGQAKAVRWRLNSADEIVLSALTIDAANSFVKDLEKEFNRHEIITLTLDRPAYDGTYSTAVRAEFRALLRKAHVAPHPFLRGAESYTRSFEQLTRFRRIVVVIRNIEAATRIGSPQSARQAVADSLDELRSAGIRFVAIVTQAAFPSQAFAESLALAPPDNLKLENIGTAGDEDPKQRERAIRMLANVLQPTGLRVPTVYHKNHDIARIDKTTR</sequence>
<feature type="transmembrane region" description="Helical" evidence="1">
    <location>
        <begin position="55"/>
        <end position="78"/>
    </location>
</feature>
<gene>
    <name evidence="2" type="ORF">BZL29_7975</name>
</gene>
<dbReference type="AlphaFoldDB" id="A0A1V3WE55"/>
<reference evidence="2 3" key="1">
    <citation type="submission" date="2017-02" db="EMBL/GenBank/DDBJ databases">
        <title>Complete genome sequences of Mycobacterium kansasii strains isolated from rhesus macaques.</title>
        <authorList>
            <person name="Panda A."/>
            <person name="Nagaraj S."/>
            <person name="Zhao X."/>
            <person name="Tettelin H."/>
            <person name="Detolla L.J."/>
        </authorList>
    </citation>
    <scope>NUCLEOTIDE SEQUENCE [LARGE SCALE GENOMIC DNA]</scope>
    <source>
        <strain evidence="2 3">11-3469</strain>
    </source>
</reference>
<feature type="transmembrane region" description="Helical" evidence="1">
    <location>
        <begin position="90"/>
        <end position="117"/>
    </location>
</feature>
<evidence type="ECO:0000256" key="1">
    <source>
        <dbReference type="SAM" id="Phobius"/>
    </source>
</evidence>